<comment type="caution">
    <text evidence="15">The sequence shown here is derived from an EMBL/GenBank/DDBJ whole genome shotgun (WGS) entry which is preliminary data.</text>
</comment>
<evidence type="ECO:0000256" key="2">
    <source>
        <dbReference type="ARBA" id="ARBA00008685"/>
    </source>
</evidence>
<keyword evidence="5 13" id="KW-0812">Transmembrane</keyword>
<dbReference type="EMBL" id="VIIS01002144">
    <property type="protein sequence ID" value="KAF0288029.1"/>
    <property type="molecule type" value="Genomic_DNA"/>
</dbReference>
<dbReference type="PANTHER" id="PTHR42643:SF24">
    <property type="entry name" value="IONOTROPIC RECEPTOR 60A"/>
    <property type="match status" value="1"/>
</dbReference>
<proteinExistence type="inferred from homology"/>
<name>A0A6A4V4E2_AMPAM</name>
<dbReference type="OrthoDB" id="6340587at2759"/>
<evidence type="ECO:0000256" key="11">
    <source>
        <dbReference type="ARBA" id="ARBA00023286"/>
    </source>
</evidence>
<dbReference type="PANTHER" id="PTHR42643">
    <property type="entry name" value="IONOTROPIC RECEPTOR 20A-RELATED"/>
    <property type="match status" value="1"/>
</dbReference>
<feature type="domain" description="Ionotropic glutamate receptor L-glutamate and glycine-binding" evidence="14">
    <location>
        <begin position="119"/>
        <end position="178"/>
    </location>
</feature>
<evidence type="ECO:0000256" key="3">
    <source>
        <dbReference type="ARBA" id="ARBA00022448"/>
    </source>
</evidence>
<feature type="transmembrane region" description="Helical" evidence="13">
    <location>
        <begin position="523"/>
        <end position="542"/>
    </location>
</feature>
<dbReference type="Gene3D" id="3.40.190.10">
    <property type="entry name" value="Periplasmic binding protein-like II"/>
    <property type="match status" value="2"/>
</dbReference>
<keyword evidence="12" id="KW-0407">Ion channel</keyword>
<keyword evidence="10" id="KW-0325">Glycoprotein</keyword>
<dbReference type="Proteomes" id="UP000440578">
    <property type="component" value="Unassembled WGS sequence"/>
</dbReference>
<reference evidence="15 16" key="1">
    <citation type="submission" date="2019-07" db="EMBL/GenBank/DDBJ databases">
        <title>Draft genome assembly of a fouling barnacle, Amphibalanus amphitrite (Darwin, 1854): The first reference genome for Thecostraca.</title>
        <authorList>
            <person name="Kim W."/>
        </authorList>
    </citation>
    <scope>NUCLEOTIDE SEQUENCE [LARGE SCALE GENOMIC DNA]</scope>
    <source>
        <strain evidence="15">SNU_AA5</strain>
        <tissue evidence="15">Soma without cirri and trophi</tissue>
    </source>
</reference>
<feature type="transmembrane region" description="Helical" evidence="13">
    <location>
        <begin position="588"/>
        <end position="614"/>
    </location>
</feature>
<evidence type="ECO:0000256" key="13">
    <source>
        <dbReference type="SAM" id="Phobius"/>
    </source>
</evidence>
<dbReference type="Pfam" id="PF10613">
    <property type="entry name" value="Lig_chan-Glu_bd"/>
    <property type="match status" value="2"/>
</dbReference>
<evidence type="ECO:0000256" key="12">
    <source>
        <dbReference type="ARBA" id="ARBA00023303"/>
    </source>
</evidence>
<evidence type="ECO:0000256" key="8">
    <source>
        <dbReference type="ARBA" id="ARBA00023136"/>
    </source>
</evidence>
<keyword evidence="3" id="KW-0813">Transport</keyword>
<dbReference type="Gene3D" id="1.10.287.70">
    <property type="match status" value="2"/>
</dbReference>
<keyword evidence="8 13" id="KW-0472">Membrane</keyword>
<dbReference type="InterPro" id="IPR052192">
    <property type="entry name" value="Insect_Ionotropic_Sensory_Rcpt"/>
</dbReference>
<feature type="transmembrane region" description="Helical" evidence="13">
    <location>
        <begin position="299"/>
        <end position="325"/>
    </location>
</feature>
<keyword evidence="16" id="KW-1185">Reference proteome</keyword>
<evidence type="ECO:0000313" key="16">
    <source>
        <dbReference type="Proteomes" id="UP000440578"/>
    </source>
</evidence>
<evidence type="ECO:0000256" key="1">
    <source>
        <dbReference type="ARBA" id="ARBA00004651"/>
    </source>
</evidence>
<organism evidence="15 16">
    <name type="scientific">Amphibalanus amphitrite</name>
    <name type="common">Striped barnacle</name>
    <name type="synonym">Balanus amphitrite</name>
    <dbReference type="NCBI Taxonomy" id="1232801"/>
    <lineage>
        <taxon>Eukaryota</taxon>
        <taxon>Metazoa</taxon>
        <taxon>Ecdysozoa</taxon>
        <taxon>Arthropoda</taxon>
        <taxon>Crustacea</taxon>
        <taxon>Multicrustacea</taxon>
        <taxon>Cirripedia</taxon>
        <taxon>Thoracica</taxon>
        <taxon>Thoracicalcarea</taxon>
        <taxon>Balanomorpha</taxon>
        <taxon>Balanoidea</taxon>
        <taxon>Balanidae</taxon>
        <taxon>Amphibalaninae</taxon>
        <taxon>Amphibalanus</taxon>
    </lineage>
</organism>
<evidence type="ECO:0000256" key="9">
    <source>
        <dbReference type="ARBA" id="ARBA00023170"/>
    </source>
</evidence>
<dbReference type="Pfam" id="PF00060">
    <property type="entry name" value="Lig_chan"/>
    <property type="match status" value="2"/>
</dbReference>
<evidence type="ECO:0000256" key="5">
    <source>
        <dbReference type="ARBA" id="ARBA00022692"/>
    </source>
</evidence>
<evidence type="ECO:0000256" key="10">
    <source>
        <dbReference type="ARBA" id="ARBA00023180"/>
    </source>
</evidence>
<keyword evidence="9 15" id="KW-0675">Receptor</keyword>
<dbReference type="GO" id="GO:0005886">
    <property type="term" value="C:plasma membrane"/>
    <property type="evidence" value="ECO:0007669"/>
    <property type="project" value="UniProtKB-SubCell"/>
</dbReference>
<evidence type="ECO:0000259" key="14">
    <source>
        <dbReference type="SMART" id="SM00918"/>
    </source>
</evidence>
<dbReference type="AlphaFoldDB" id="A0A6A4V4E2"/>
<protein>
    <submittedName>
        <fullName evidence="15">Putative glutamate receptor</fullName>
    </submittedName>
</protein>
<dbReference type="GO" id="GO:0050906">
    <property type="term" value="P:detection of stimulus involved in sensory perception"/>
    <property type="evidence" value="ECO:0007669"/>
    <property type="project" value="UniProtKB-ARBA"/>
</dbReference>
<keyword evidence="7" id="KW-0406">Ion transport</keyword>
<keyword evidence="11" id="KW-1071">Ligand-gated ion channel</keyword>
<gene>
    <name evidence="15" type="primary">KBP</name>
    <name evidence="15" type="ORF">FJT64_013582</name>
</gene>
<dbReference type="SMART" id="SM00918">
    <property type="entry name" value="Lig_chan-Glu_bd"/>
    <property type="match status" value="1"/>
</dbReference>
<dbReference type="GO" id="GO:0015276">
    <property type="term" value="F:ligand-gated monoatomic ion channel activity"/>
    <property type="evidence" value="ECO:0007669"/>
    <property type="project" value="InterPro"/>
</dbReference>
<dbReference type="InterPro" id="IPR001320">
    <property type="entry name" value="Iontro_rcpt_C"/>
</dbReference>
<keyword evidence="6 13" id="KW-1133">Transmembrane helix</keyword>
<sequence>MGVYQTVLSTSAPLERLDGAVTSHQGQTMVLLAADTDTSLDFIVRLVLAELWPGSGGSLYRADLLETYRLSVSHPVRWLRLGRWSASAGLWDWTGESLYERRGDWSGLTLRVATNQDPPLISFEPGPPDDVGGYVGTAWKILADILRFNYTTRLSVDGQWGSQLDNGSWNGVIGMLERQEVDVGVTTLISTAPRRRVISFTRGLLTLRYRVFVRQSSTLEYSWTTYVAVFSPPLWAALVGCVLLGGASMGLLCRLEQRHLPHLAGPHGGTHWRDAALFCIAALSQQGVKDTPAGLATRLFFWVFYMTMVTLSAAYSATLVSSLAVRTYPLPFQDLHGLVRTNTHRLVLPDASALLDFFKDSQVPLLQEVYRSHSVVLGSVTNGVEQLLSGENVAVFSTYFGPNHKPCSMVDLGNDYMISQASLALQRHSPYRAFFDYHYTTRLSVDGQWGSQLGNGSWNGVIGMLERQEVDVGVTTLISTAPRRRVISFTRGLLTLRYRVFVRQSSTLEYSWTTYVAVFSPPLWAALVGCVLLGGAAMALLCRLEQRHLPHLAAPHGGTHWRDAALFCIAALSQQGVKDTPAGLATRLFFWVFYMTMVTLSAAYSATLVSSLAVRTYPLPFQDLHGLVRTNTHRLVLPDASALLDFFKVSRDRVCPEYIERKGPNHKPCSMVDLGNDYMISQASLALQRHSPYRAFFDYQ</sequence>
<evidence type="ECO:0000256" key="6">
    <source>
        <dbReference type="ARBA" id="ARBA00022989"/>
    </source>
</evidence>
<comment type="subcellular location">
    <subcellularLocation>
        <location evidence="1">Cell membrane</location>
        <topology evidence="1">Multi-pass membrane protein</topology>
    </subcellularLocation>
</comment>
<evidence type="ECO:0000313" key="15">
    <source>
        <dbReference type="EMBL" id="KAF0288029.1"/>
    </source>
</evidence>
<evidence type="ECO:0000256" key="4">
    <source>
        <dbReference type="ARBA" id="ARBA00022475"/>
    </source>
</evidence>
<accession>A0A6A4V4E2</accession>
<keyword evidence="4" id="KW-1003">Cell membrane</keyword>
<evidence type="ECO:0000256" key="7">
    <source>
        <dbReference type="ARBA" id="ARBA00023065"/>
    </source>
</evidence>
<dbReference type="SUPFAM" id="SSF53850">
    <property type="entry name" value="Periplasmic binding protein-like II"/>
    <property type="match status" value="2"/>
</dbReference>
<comment type="similarity">
    <text evidence="2">Belongs to the glutamate-gated ion channel (TC 1.A.10.1) family.</text>
</comment>
<dbReference type="InterPro" id="IPR019594">
    <property type="entry name" value="Glu/Gly-bd"/>
</dbReference>